<keyword evidence="2" id="KW-1185">Reference proteome</keyword>
<dbReference type="OrthoDB" id="3872755at2"/>
<gene>
    <name evidence="1" type="ORF">KCH_60700</name>
</gene>
<name>A0A066YM27_9ACTN</name>
<proteinExistence type="predicted"/>
<dbReference type="eggNOG" id="ENOG50331P4">
    <property type="taxonomic scope" value="Bacteria"/>
</dbReference>
<dbReference type="AlphaFoldDB" id="A0A066YM27"/>
<dbReference type="PATRIC" id="fig|1348663.4.peg.5874"/>
<evidence type="ECO:0000313" key="1">
    <source>
        <dbReference type="EMBL" id="KDN82172.1"/>
    </source>
</evidence>
<dbReference type="EMBL" id="JNBY01000117">
    <property type="protein sequence ID" value="KDN82172.1"/>
    <property type="molecule type" value="Genomic_DNA"/>
</dbReference>
<reference evidence="1 2" key="1">
    <citation type="submission" date="2014-05" db="EMBL/GenBank/DDBJ databases">
        <title>Draft Genome Sequence of Kitasatospora cheerisanensis KCTC 2395.</title>
        <authorList>
            <person name="Nam D.H."/>
        </authorList>
    </citation>
    <scope>NUCLEOTIDE SEQUENCE [LARGE SCALE GENOMIC DNA]</scope>
    <source>
        <strain evidence="1 2">KCTC 2395</strain>
    </source>
</reference>
<organism evidence="1 2">
    <name type="scientific">Kitasatospora cheerisanensis KCTC 2395</name>
    <dbReference type="NCBI Taxonomy" id="1348663"/>
    <lineage>
        <taxon>Bacteria</taxon>
        <taxon>Bacillati</taxon>
        <taxon>Actinomycetota</taxon>
        <taxon>Actinomycetes</taxon>
        <taxon>Kitasatosporales</taxon>
        <taxon>Streptomycetaceae</taxon>
        <taxon>Kitasatospora</taxon>
    </lineage>
</organism>
<dbReference type="HOGENOM" id="CLU_134968_0_0_11"/>
<comment type="caution">
    <text evidence="1">The sequence shown here is derived from an EMBL/GenBank/DDBJ whole genome shotgun (WGS) entry which is preliminary data.</text>
</comment>
<accession>A0A066YM27</accession>
<evidence type="ECO:0000313" key="2">
    <source>
        <dbReference type="Proteomes" id="UP000027178"/>
    </source>
</evidence>
<protein>
    <recommendedName>
        <fullName evidence="3">DUF2004 domain-containing protein</fullName>
    </recommendedName>
</protein>
<dbReference type="RefSeq" id="WP_035867667.1">
    <property type="nucleotide sequence ID" value="NZ_KK853997.1"/>
</dbReference>
<evidence type="ECO:0008006" key="3">
    <source>
        <dbReference type="Google" id="ProtNLM"/>
    </source>
</evidence>
<sequence>MAVVEHARFGRLDTGAVDGAEVIWQGTGELAGEEVEALLWAGAAGEPSVEELDLLAARLDGLPAADAAARAALRAHLEEDRYFIDFHVDELDGIEAVERLVREAAGAEVGPAAFVAALRLNGVGLWLNGLSAGTPVVLDYVLAPEFSDQILAVRMTGDGAVDSVDWES</sequence>
<dbReference type="Proteomes" id="UP000027178">
    <property type="component" value="Unassembled WGS sequence"/>
</dbReference>